<evidence type="ECO:0000256" key="3">
    <source>
        <dbReference type="SAM" id="MobiDB-lite"/>
    </source>
</evidence>
<evidence type="ECO:0000256" key="2">
    <source>
        <dbReference type="ARBA" id="ARBA00023326"/>
    </source>
</evidence>
<dbReference type="Proteomes" id="UP001549257">
    <property type="component" value="Unassembled WGS sequence"/>
</dbReference>
<feature type="transmembrane region" description="Helical" evidence="4">
    <location>
        <begin position="12"/>
        <end position="32"/>
    </location>
</feature>
<dbReference type="RefSeq" id="WP_354023051.1">
    <property type="nucleotide sequence ID" value="NZ_JBEPSJ010000001.1"/>
</dbReference>
<keyword evidence="2" id="KW-0119">Carbohydrate metabolism</keyword>
<feature type="compositionally biased region" description="Polar residues" evidence="3">
    <location>
        <begin position="1722"/>
        <end position="1734"/>
    </location>
</feature>
<protein>
    <recommendedName>
        <fullName evidence="5">Fibronectin type-III domain-containing protein</fullName>
    </recommendedName>
</protein>
<keyword evidence="4" id="KW-0472">Membrane</keyword>
<dbReference type="SUPFAM" id="SSF49265">
    <property type="entry name" value="Fibronectin type III"/>
    <property type="match status" value="2"/>
</dbReference>
<keyword evidence="2" id="KW-0624">Polysaccharide degradation</keyword>
<keyword evidence="4" id="KW-1133">Transmembrane helix</keyword>
<keyword evidence="7" id="KW-1185">Reference proteome</keyword>
<dbReference type="SUPFAM" id="SSF69304">
    <property type="entry name" value="Tricorn protease N-terminal domain"/>
    <property type="match status" value="1"/>
</dbReference>
<feature type="domain" description="Fibronectin type-III" evidence="5">
    <location>
        <begin position="1569"/>
        <end position="1670"/>
    </location>
</feature>
<keyword evidence="1" id="KW-0326">Glycosidase</keyword>
<dbReference type="Pfam" id="PF00041">
    <property type="entry name" value="fn3"/>
    <property type="match status" value="1"/>
</dbReference>
<dbReference type="CDD" id="cd00063">
    <property type="entry name" value="FN3"/>
    <property type="match status" value="2"/>
</dbReference>
<evidence type="ECO:0000256" key="4">
    <source>
        <dbReference type="SAM" id="Phobius"/>
    </source>
</evidence>
<feature type="domain" description="Fibronectin type-III" evidence="5">
    <location>
        <begin position="1481"/>
        <end position="1568"/>
    </location>
</feature>
<comment type="caution">
    <text evidence="6">The sequence shown here is derived from an EMBL/GenBank/DDBJ whole genome shotgun (WGS) entry which is preliminary data.</text>
</comment>
<dbReference type="InterPro" id="IPR036116">
    <property type="entry name" value="FN3_sf"/>
</dbReference>
<evidence type="ECO:0000256" key="1">
    <source>
        <dbReference type="ARBA" id="ARBA00023295"/>
    </source>
</evidence>
<dbReference type="Gene3D" id="2.60.40.2810">
    <property type="match status" value="1"/>
</dbReference>
<keyword evidence="1" id="KW-0378">Hydrolase</keyword>
<feature type="domain" description="Fibronectin type-III" evidence="5">
    <location>
        <begin position="1671"/>
        <end position="1772"/>
    </location>
</feature>
<proteinExistence type="predicted"/>
<dbReference type="InterPro" id="IPR013783">
    <property type="entry name" value="Ig-like_fold"/>
</dbReference>
<dbReference type="InterPro" id="IPR003961">
    <property type="entry name" value="FN3_dom"/>
</dbReference>
<gene>
    <name evidence="6" type="ORF">ABIE21_000333</name>
</gene>
<feature type="region of interest" description="Disordered" evidence="3">
    <location>
        <begin position="1715"/>
        <end position="1734"/>
    </location>
</feature>
<name>A0ABV2QJY3_9MICO</name>
<dbReference type="EMBL" id="JBEPSJ010000001">
    <property type="protein sequence ID" value="MET4580843.1"/>
    <property type="molecule type" value="Genomic_DNA"/>
</dbReference>
<dbReference type="Gene3D" id="2.60.40.10">
    <property type="entry name" value="Immunoglobulins"/>
    <property type="match status" value="3"/>
</dbReference>
<keyword evidence="4" id="KW-0812">Transmembrane</keyword>
<evidence type="ECO:0000259" key="5">
    <source>
        <dbReference type="PROSITE" id="PS50853"/>
    </source>
</evidence>
<organism evidence="6 7">
    <name type="scientific">Conyzicola nivalis</name>
    <dbReference type="NCBI Taxonomy" id="1477021"/>
    <lineage>
        <taxon>Bacteria</taxon>
        <taxon>Bacillati</taxon>
        <taxon>Actinomycetota</taxon>
        <taxon>Actinomycetes</taxon>
        <taxon>Micrococcales</taxon>
        <taxon>Microbacteriaceae</taxon>
        <taxon>Conyzicola</taxon>
    </lineage>
</organism>
<evidence type="ECO:0000313" key="7">
    <source>
        <dbReference type="Proteomes" id="UP001549257"/>
    </source>
</evidence>
<dbReference type="SMART" id="SM00060">
    <property type="entry name" value="FN3"/>
    <property type="match status" value="3"/>
</dbReference>
<sequence length="1962" mass="202824">MIRDWIRGHKSLVTTVTSGSLVAALVATIAVVSNGYSAQRLDLNDASVWVSNGADQFIGRANTEVFELNTVVAGASAELDVVQRGSTVLMFDRSDATLDLVDAATSTVTESVPLPPLQPAVFLAGDNVVLFSQGTGEVWIIPLADLSDFDTGQEATLSLGANSAVSVDPDGLLFAFSPETNKVYRVDAAMASTGAVTADATASTELGGTTGDYAVTSVGGRWAVLDIEADRVEVAGRVVDLADSLGDSAGDGAAGVRLQAPSSAGGPLLIAHSSGLIGLSLGGGDPTSLVTDGGGTAAAPTVVDGCAYAAWSNGRSWQRCDGEPSTRSLENMPANARLEFQVNGARTVLNDAAGGASWAVQADGELIDNWSDLIDVDEDEQQVEQNDDNTPPEIEKTQLPPVAVDDAFGARPGRSTVLPVLLNDYDPNADVIVVSSVTDIDPAVGRIDLIQDRQQLQLTLEPGAAGTVNFGYTIDDGRGGTASANVEVAIRQPGENSPPQQARATKTTLASGGTVTVSTLDDWIDPDGDPFYLVSATAPSQITASFKPEGTVILTDAGSGMGPSSVSLVASDGTASAAGSLSVETMAADEVPLVAESFVVPAHTGKETTVSPLDHVRGGNGSVRLNAVPAKAGVTITPSYETGTFRFITDEPRSHYLEYTVTDNEQTATGLIRVDVTAPPDANTKPVTIPKTMFVPTLSSRSVDVAATDIDPAGGVLLVTGVVDVPATSGIRAEVLEQRSVRVTLTGPLQGPVSFGYRITNGLSEAMGTITVIEVAPPTRLQPPIARDDSATVRVGDAITIDVMQNDEQPDGEPITLNPVLVDGLSGSSGLLFASGDSLRYLAPTTTGNFTAVYEIVGPLGQTAQAQLSIEVREPNAETNTPPVPKTVVARVLAGESVRIEIPLDGIDPDGDSVQLLGQESSPEKGGVVAVGATSIDYEAGDYSAGTDAFTYTVRDALGARATGTVRVGISPRGDETRNPVAIEDEVNVRPGATVSVQVLANDSDPDGSPLRVVAVQPNDDSLTAEIDDDTIVDITAPTAEGIYGLVYSIENEVGGSSSNFVTVVVSDDAPLAYPLARDTVLTLTDVLDRTAINVDVLDNVFFADGDARDLDLAIVPGYGGSATVTARKEIRVTITDERQIIPFAVSHPDDSSARSYAFIWVPGYKDALPQLNRDAPRLQVVSEETLRIDLNDYVIAVDGKKVRLTDSSTVRATHADGSSLVVNSSTLSFTSADLYFGAASISFEVTDGTSANDPEGRKASLVLPITVKPRQNQPPVFSGASIDFEPGQEKVIDLANLTNYPYADDLDELVYSVREPAPVGFSHQLVGQSLTLRADDTAAKGSTTAISLGVRDATAEGQAGRIQLRVVPSTRPLAIPATDNAVVKRGQSTVVDVLSNDEATNPFPGEPLRVVAVRGIDGGSLPAGVAVTASNDNRRLTVTVAATAAPVDAMVQYQVADASRDSDRYVWGSVRISVQDVPDAPAKPTRQGSSISGELVLRITAPVTNNSPITNYRVTTASGYAFDCGTQLICALPGLVVGEPYRFQVTAVNAIGPSAPSAPSDAYTVDYLPAAPVVTAEASTAEVAPTGGALTVSWPAVDDPTPGTAVTGYTVEVDGLPPRDVSRAVTTTTFRDLPAATSYSVRVYARNSAQVGSAGDWRRSNLATATTIGLPTPPQPGPSAVSGLNGAISVSWGAFAPNGGGEVTYAVRRTTTGEPAPTACVSPTASTGTSLSWTDSGRSDAVSYTYYVFADNGRYCSVASTGPAEGKLPPGEVIGSVILTDRETGQLDVQAVINGVRFGIAGRYEYRVAGGNWAPVTPGQWLTSTGDSSVYGTSVAVSYRACRDASTDYCGPESGAGSATPLNGVASIASCTPPAGSDQGSLVLARPLSSPSQSVSYSVSFNRPLAGDIGGPLIPNWGAFETYNEGDPVPSGTAGVRVRTTVSAGGTSFGDAPVLESVCGS</sequence>
<accession>A0ABV2QJY3</accession>
<dbReference type="Pfam" id="PF17963">
    <property type="entry name" value="Big_9"/>
    <property type="match status" value="5"/>
</dbReference>
<evidence type="ECO:0000313" key="6">
    <source>
        <dbReference type="EMBL" id="MET4580843.1"/>
    </source>
</evidence>
<reference evidence="6 7" key="1">
    <citation type="submission" date="2024-06" db="EMBL/GenBank/DDBJ databases">
        <title>Sorghum-associated microbial communities from plants grown in Nebraska, USA.</title>
        <authorList>
            <person name="Schachtman D."/>
        </authorList>
    </citation>
    <scope>NUCLEOTIDE SEQUENCE [LARGE SCALE GENOMIC DNA]</scope>
    <source>
        <strain evidence="6 7">2857</strain>
    </source>
</reference>
<dbReference type="PROSITE" id="PS50853">
    <property type="entry name" value="FN3"/>
    <property type="match status" value="3"/>
</dbReference>